<protein>
    <submittedName>
        <fullName evidence="2">Uncharacterized protein</fullName>
    </submittedName>
</protein>
<dbReference type="EMBL" id="JYDJ01000740">
    <property type="protein sequence ID" value="KRX33662.1"/>
    <property type="molecule type" value="Genomic_DNA"/>
</dbReference>
<accession>A0A0V0T3X1</accession>
<keyword evidence="3" id="KW-1185">Reference proteome</keyword>
<feature type="region of interest" description="Disordered" evidence="1">
    <location>
        <begin position="1"/>
        <end position="29"/>
    </location>
</feature>
<evidence type="ECO:0000313" key="3">
    <source>
        <dbReference type="Proteomes" id="UP000055048"/>
    </source>
</evidence>
<organism evidence="2 3">
    <name type="scientific">Trichinella murrelli</name>
    <dbReference type="NCBI Taxonomy" id="144512"/>
    <lineage>
        <taxon>Eukaryota</taxon>
        <taxon>Metazoa</taxon>
        <taxon>Ecdysozoa</taxon>
        <taxon>Nematoda</taxon>
        <taxon>Enoplea</taxon>
        <taxon>Dorylaimia</taxon>
        <taxon>Trichinellida</taxon>
        <taxon>Trichinellidae</taxon>
        <taxon>Trichinella</taxon>
    </lineage>
</organism>
<feature type="compositionally biased region" description="Low complexity" evidence="1">
    <location>
        <begin position="9"/>
        <end position="29"/>
    </location>
</feature>
<reference evidence="2 3" key="1">
    <citation type="submission" date="2015-01" db="EMBL/GenBank/DDBJ databases">
        <title>Evolution of Trichinella species and genotypes.</title>
        <authorList>
            <person name="Korhonen P.K."/>
            <person name="Edoardo P."/>
            <person name="Giuseppe L.R."/>
            <person name="Gasser R.B."/>
        </authorList>
    </citation>
    <scope>NUCLEOTIDE SEQUENCE [LARGE SCALE GENOMIC DNA]</scope>
    <source>
        <strain evidence="2">ISS417</strain>
    </source>
</reference>
<evidence type="ECO:0000313" key="2">
    <source>
        <dbReference type="EMBL" id="KRX33662.1"/>
    </source>
</evidence>
<dbReference type="Proteomes" id="UP000055048">
    <property type="component" value="Unassembled WGS sequence"/>
</dbReference>
<comment type="caution">
    <text evidence="2">The sequence shown here is derived from an EMBL/GenBank/DDBJ whole genome shotgun (WGS) entry which is preliminary data.</text>
</comment>
<evidence type="ECO:0000256" key="1">
    <source>
        <dbReference type="SAM" id="MobiDB-lite"/>
    </source>
</evidence>
<proteinExistence type="predicted"/>
<sequence>MPVEKYGSKEMSANNSNSSSSSSSSSSSKAESVKTELANIIALHKRIIAFRFTHCCGKENQYTSCNEDGSISVHYTSYDHTVIFPYNVSAVSPILTIMNMSSISRIIVVTAWEQQQSN</sequence>
<dbReference type="AlphaFoldDB" id="A0A0V0T3X1"/>
<gene>
    <name evidence="2" type="ORF">T05_14457</name>
</gene>
<name>A0A0V0T3X1_9BILA</name>